<dbReference type="EMBL" id="PDUG01000001">
    <property type="protein sequence ID" value="PIC51083.1"/>
    <property type="molecule type" value="Genomic_DNA"/>
</dbReference>
<proteinExistence type="predicted"/>
<organism evidence="1 2">
    <name type="scientific">Caenorhabditis nigoni</name>
    <dbReference type="NCBI Taxonomy" id="1611254"/>
    <lineage>
        <taxon>Eukaryota</taxon>
        <taxon>Metazoa</taxon>
        <taxon>Ecdysozoa</taxon>
        <taxon>Nematoda</taxon>
        <taxon>Chromadorea</taxon>
        <taxon>Rhabditida</taxon>
        <taxon>Rhabditina</taxon>
        <taxon>Rhabditomorpha</taxon>
        <taxon>Rhabditoidea</taxon>
        <taxon>Rhabditidae</taxon>
        <taxon>Peloderinae</taxon>
        <taxon>Caenorhabditis</taxon>
    </lineage>
</organism>
<accession>A0A2G5VH51</accession>
<dbReference type="AlphaFoldDB" id="A0A2G5VH51"/>
<reference evidence="2" key="1">
    <citation type="submission" date="2017-10" db="EMBL/GenBank/DDBJ databases">
        <title>Rapid genome shrinkage in a self-fertile nematode reveals novel sperm competition proteins.</title>
        <authorList>
            <person name="Yin D."/>
            <person name="Schwarz E.M."/>
            <person name="Thomas C.G."/>
            <person name="Felde R.L."/>
            <person name="Korf I.F."/>
            <person name="Cutter A.D."/>
            <person name="Schartner C.M."/>
            <person name="Ralston E.J."/>
            <person name="Meyer B.J."/>
            <person name="Haag E.S."/>
        </authorList>
    </citation>
    <scope>NUCLEOTIDE SEQUENCE [LARGE SCALE GENOMIC DNA]</scope>
    <source>
        <strain evidence="2">JU1422</strain>
    </source>
</reference>
<protein>
    <submittedName>
        <fullName evidence="1">Uncharacterized protein</fullName>
    </submittedName>
</protein>
<comment type="caution">
    <text evidence="1">The sequence shown here is derived from an EMBL/GenBank/DDBJ whole genome shotgun (WGS) entry which is preliminary data.</text>
</comment>
<keyword evidence="2" id="KW-1185">Reference proteome</keyword>
<evidence type="ECO:0000313" key="2">
    <source>
        <dbReference type="Proteomes" id="UP000230233"/>
    </source>
</evidence>
<sequence>MSGEDENADFEDDPKGAFFDGSRLVSQRQEKSVALRSHSSTWHSIAAAQCFRMTPVSNQTSSLLRPGNIGSIVFFFKEVMDGRSMDTEIVEMICEAIKDLAFLMSQADNARNSDEGIEAIEIVVERFVQQVRTLLPDHH</sequence>
<gene>
    <name evidence="1" type="primary">Cnig_chr_I.g1738</name>
    <name evidence="1" type="ORF">B9Z55_001738</name>
</gene>
<name>A0A2G5VH51_9PELO</name>
<dbReference type="Proteomes" id="UP000230233">
    <property type="component" value="Chromosome I"/>
</dbReference>
<evidence type="ECO:0000313" key="1">
    <source>
        <dbReference type="EMBL" id="PIC51083.1"/>
    </source>
</evidence>